<keyword evidence="4" id="KW-1185">Reference proteome</keyword>
<dbReference type="Proteomes" id="UP000244005">
    <property type="component" value="Unassembled WGS sequence"/>
</dbReference>
<dbReference type="Gramene" id="Mp2g20370.1">
    <property type="protein sequence ID" value="Mp2g20370.1.cds1"/>
    <property type="gene ID" value="Mp2g20370"/>
</dbReference>
<keyword evidence="2" id="KW-1133">Transmembrane helix</keyword>
<keyword evidence="2" id="KW-0472">Membrane</keyword>
<proteinExistence type="predicted"/>
<organism evidence="3 4">
    <name type="scientific">Marchantia polymorpha</name>
    <name type="common">Common liverwort</name>
    <name type="synonym">Marchantia aquatica</name>
    <dbReference type="NCBI Taxonomy" id="3197"/>
    <lineage>
        <taxon>Eukaryota</taxon>
        <taxon>Viridiplantae</taxon>
        <taxon>Streptophyta</taxon>
        <taxon>Embryophyta</taxon>
        <taxon>Marchantiophyta</taxon>
        <taxon>Marchantiopsida</taxon>
        <taxon>Marchantiidae</taxon>
        <taxon>Marchantiales</taxon>
        <taxon>Marchantiaceae</taxon>
        <taxon>Marchantia</taxon>
    </lineage>
</organism>
<accession>A0A2R6WV46</accession>
<feature type="region of interest" description="Disordered" evidence="1">
    <location>
        <begin position="59"/>
        <end position="164"/>
    </location>
</feature>
<name>A0A2R6WV46_MARPO</name>
<gene>
    <name evidence="3" type="ORF">MARPO_0055s0012</name>
</gene>
<evidence type="ECO:0000256" key="1">
    <source>
        <dbReference type="SAM" id="MobiDB-lite"/>
    </source>
</evidence>
<reference evidence="4" key="1">
    <citation type="journal article" date="2017" name="Cell">
        <title>Insights into land plant evolution garnered from the Marchantia polymorpha genome.</title>
        <authorList>
            <person name="Bowman J.L."/>
            <person name="Kohchi T."/>
            <person name="Yamato K.T."/>
            <person name="Jenkins J."/>
            <person name="Shu S."/>
            <person name="Ishizaki K."/>
            <person name="Yamaoka S."/>
            <person name="Nishihama R."/>
            <person name="Nakamura Y."/>
            <person name="Berger F."/>
            <person name="Adam C."/>
            <person name="Aki S.S."/>
            <person name="Althoff F."/>
            <person name="Araki T."/>
            <person name="Arteaga-Vazquez M.A."/>
            <person name="Balasubrmanian S."/>
            <person name="Barry K."/>
            <person name="Bauer D."/>
            <person name="Boehm C.R."/>
            <person name="Briginshaw L."/>
            <person name="Caballero-Perez J."/>
            <person name="Catarino B."/>
            <person name="Chen F."/>
            <person name="Chiyoda S."/>
            <person name="Chovatia M."/>
            <person name="Davies K.M."/>
            <person name="Delmans M."/>
            <person name="Demura T."/>
            <person name="Dierschke T."/>
            <person name="Dolan L."/>
            <person name="Dorantes-Acosta A.E."/>
            <person name="Eklund D.M."/>
            <person name="Florent S.N."/>
            <person name="Flores-Sandoval E."/>
            <person name="Fujiyama A."/>
            <person name="Fukuzawa H."/>
            <person name="Galik B."/>
            <person name="Grimanelli D."/>
            <person name="Grimwood J."/>
            <person name="Grossniklaus U."/>
            <person name="Hamada T."/>
            <person name="Haseloff J."/>
            <person name="Hetherington A.J."/>
            <person name="Higo A."/>
            <person name="Hirakawa Y."/>
            <person name="Hundley H.N."/>
            <person name="Ikeda Y."/>
            <person name="Inoue K."/>
            <person name="Inoue S.I."/>
            <person name="Ishida S."/>
            <person name="Jia Q."/>
            <person name="Kakita M."/>
            <person name="Kanazawa T."/>
            <person name="Kawai Y."/>
            <person name="Kawashima T."/>
            <person name="Kennedy M."/>
            <person name="Kinose K."/>
            <person name="Kinoshita T."/>
            <person name="Kohara Y."/>
            <person name="Koide E."/>
            <person name="Komatsu K."/>
            <person name="Kopischke S."/>
            <person name="Kubo M."/>
            <person name="Kyozuka J."/>
            <person name="Lagercrantz U."/>
            <person name="Lin S.S."/>
            <person name="Lindquist E."/>
            <person name="Lipzen A.M."/>
            <person name="Lu C.W."/>
            <person name="De Luna E."/>
            <person name="Martienssen R.A."/>
            <person name="Minamino N."/>
            <person name="Mizutani M."/>
            <person name="Mizutani M."/>
            <person name="Mochizuki N."/>
            <person name="Monte I."/>
            <person name="Mosher R."/>
            <person name="Nagasaki H."/>
            <person name="Nakagami H."/>
            <person name="Naramoto S."/>
            <person name="Nishitani K."/>
            <person name="Ohtani M."/>
            <person name="Okamoto T."/>
            <person name="Okumura M."/>
            <person name="Phillips J."/>
            <person name="Pollak B."/>
            <person name="Reinders A."/>
            <person name="Rovekamp M."/>
            <person name="Sano R."/>
            <person name="Sawa S."/>
            <person name="Schmid M.W."/>
            <person name="Shirakawa M."/>
            <person name="Solano R."/>
            <person name="Spunde A."/>
            <person name="Suetsugu N."/>
            <person name="Sugano S."/>
            <person name="Sugiyama A."/>
            <person name="Sun R."/>
            <person name="Suzuki Y."/>
            <person name="Takenaka M."/>
            <person name="Takezawa D."/>
            <person name="Tomogane H."/>
            <person name="Tsuzuki M."/>
            <person name="Ueda T."/>
            <person name="Umeda M."/>
            <person name="Ward J.M."/>
            <person name="Watanabe Y."/>
            <person name="Yazaki K."/>
            <person name="Yokoyama R."/>
            <person name="Yoshitake Y."/>
            <person name="Yotsui I."/>
            <person name="Zachgo S."/>
            <person name="Schmutz J."/>
        </authorList>
    </citation>
    <scope>NUCLEOTIDE SEQUENCE [LARGE SCALE GENOMIC DNA]</scope>
    <source>
        <strain evidence="4">Tak-1</strain>
    </source>
</reference>
<evidence type="ECO:0000256" key="2">
    <source>
        <dbReference type="SAM" id="Phobius"/>
    </source>
</evidence>
<evidence type="ECO:0000313" key="3">
    <source>
        <dbReference type="EMBL" id="PTQ37724.1"/>
    </source>
</evidence>
<feature type="transmembrane region" description="Helical" evidence="2">
    <location>
        <begin position="32"/>
        <end position="56"/>
    </location>
</feature>
<feature type="compositionally biased region" description="Basic and acidic residues" evidence="1">
    <location>
        <begin position="70"/>
        <end position="86"/>
    </location>
</feature>
<dbReference type="EMBL" id="KZ772727">
    <property type="protein sequence ID" value="PTQ37724.1"/>
    <property type="molecule type" value="Genomic_DNA"/>
</dbReference>
<feature type="compositionally biased region" description="Pro residues" evidence="1">
    <location>
        <begin position="98"/>
        <end position="108"/>
    </location>
</feature>
<sequence>MGAAAPLAPLGQTLEQHLHHHTSFQHEHFVPYYSLATSCPPLLLLLLFLFLPPLCLQNSQHSSGKRPRHRNETDRKVKPSDLHNSHDAFTNPSLPLSPAQPRPGPRPPARSLHAQHLPQPTPLTTFPTAQIPSPARPGPTITPLALPRPAPVKTQKPSQSPVMVRVPSPAELRTLSTSSASAHLTTSQQKSVPCFLPGVRQPACAFPRLQPRS</sequence>
<dbReference type="AlphaFoldDB" id="A0A2R6WV46"/>
<keyword evidence="2" id="KW-0812">Transmembrane</keyword>
<protein>
    <submittedName>
        <fullName evidence="3">Uncharacterized protein</fullName>
    </submittedName>
</protein>
<evidence type="ECO:0000313" key="4">
    <source>
        <dbReference type="Proteomes" id="UP000244005"/>
    </source>
</evidence>